<keyword evidence="3" id="KW-1185">Reference proteome</keyword>
<dbReference type="InterPro" id="IPR036515">
    <property type="entry name" value="Transposase_17_sf"/>
</dbReference>
<dbReference type="RefSeq" id="WP_198064157.1">
    <property type="nucleotide sequence ID" value="NZ_FOOU01000008.1"/>
</dbReference>
<dbReference type="SUPFAM" id="SSF143422">
    <property type="entry name" value="Transposase IS200-like"/>
    <property type="match status" value="1"/>
</dbReference>
<dbReference type="GO" id="GO:0003677">
    <property type="term" value="F:DNA binding"/>
    <property type="evidence" value="ECO:0007669"/>
    <property type="project" value="InterPro"/>
</dbReference>
<gene>
    <name evidence="2" type="ORF">SAMN05216175_108146</name>
</gene>
<dbReference type="Pfam" id="PF01797">
    <property type="entry name" value="Y1_Tnp"/>
    <property type="match status" value="1"/>
</dbReference>
<dbReference type="GO" id="GO:0004803">
    <property type="term" value="F:transposase activity"/>
    <property type="evidence" value="ECO:0007669"/>
    <property type="project" value="InterPro"/>
</dbReference>
<sequence length="128" mass="15254">MARMARMVIPNYPHHITQRGNRRQETFFIDDDYQAYISLLSNAKKQAGIDVWAYCLMPNHVDLAVVPEHKDSLAVFFRAALRQYTRHIKFREGWRGHLWQERFHSFVMDETYLLATVKYVELNPVKAR</sequence>
<evidence type="ECO:0000313" key="3">
    <source>
        <dbReference type="Proteomes" id="UP000198623"/>
    </source>
</evidence>
<dbReference type="GO" id="GO:0006313">
    <property type="term" value="P:DNA transposition"/>
    <property type="evidence" value="ECO:0007669"/>
    <property type="project" value="InterPro"/>
</dbReference>
<reference evidence="3" key="1">
    <citation type="submission" date="2016-10" db="EMBL/GenBank/DDBJ databases">
        <authorList>
            <person name="Varghese N."/>
            <person name="Submissions S."/>
        </authorList>
    </citation>
    <scope>NUCLEOTIDE SEQUENCE [LARGE SCALE GENOMIC DNA]</scope>
    <source>
        <strain evidence="3">CGMCC 1.10971</strain>
    </source>
</reference>
<dbReference type="PANTHER" id="PTHR34322">
    <property type="entry name" value="TRANSPOSASE, Y1_TNP DOMAIN-CONTAINING"/>
    <property type="match status" value="1"/>
</dbReference>
<dbReference type="AlphaFoldDB" id="A0A1I2SWQ8"/>
<dbReference type="SMART" id="SM01321">
    <property type="entry name" value="Y1_Tnp"/>
    <property type="match status" value="1"/>
</dbReference>
<accession>A0A1I2SWQ8</accession>
<protein>
    <submittedName>
        <fullName evidence="2">Putative transposase</fullName>
    </submittedName>
</protein>
<dbReference type="EMBL" id="FOOU01000008">
    <property type="protein sequence ID" value="SFG55387.1"/>
    <property type="molecule type" value="Genomic_DNA"/>
</dbReference>
<proteinExistence type="predicted"/>
<evidence type="ECO:0000313" key="2">
    <source>
        <dbReference type="EMBL" id="SFG55387.1"/>
    </source>
</evidence>
<dbReference type="Proteomes" id="UP000198623">
    <property type="component" value="Unassembled WGS sequence"/>
</dbReference>
<dbReference type="InterPro" id="IPR002686">
    <property type="entry name" value="Transposase_17"/>
</dbReference>
<evidence type="ECO:0000259" key="1">
    <source>
        <dbReference type="SMART" id="SM01321"/>
    </source>
</evidence>
<name>A0A1I2SWQ8_9GAMM</name>
<dbReference type="Gene3D" id="3.30.70.1290">
    <property type="entry name" value="Transposase IS200-like"/>
    <property type="match status" value="1"/>
</dbReference>
<organism evidence="2 3">
    <name type="scientific">Neptunomonas qingdaonensis</name>
    <dbReference type="NCBI Taxonomy" id="1045558"/>
    <lineage>
        <taxon>Bacteria</taxon>
        <taxon>Pseudomonadati</taxon>
        <taxon>Pseudomonadota</taxon>
        <taxon>Gammaproteobacteria</taxon>
        <taxon>Oceanospirillales</taxon>
        <taxon>Oceanospirillaceae</taxon>
        <taxon>Neptunomonas</taxon>
    </lineage>
</organism>
<feature type="domain" description="Transposase IS200-like" evidence="1">
    <location>
        <begin position="9"/>
        <end position="123"/>
    </location>
</feature>
<dbReference type="STRING" id="1045558.SAMN05216175_108146"/>
<dbReference type="PANTHER" id="PTHR34322:SF2">
    <property type="entry name" value="TRANSPOSASE IS200-LIKE DOMAIN-CONTAINING PROTEIN"/>
    <property type="match status" value="1"/>
</dbReference>